<keyword evidence="2" id="KW-1185">Reference proteome</keyword>
<reference evidence="1 2" key="1">
    <citation type="submission" date="2015-03" db="EMBL/GenBank/DDBJ databases">
        <title>Draft genome sequence of Luteibacter yeojuensis strain SU11.</title>
        <authorList>
            <person name="Sulaiman J."/>
            <person name="Priya K."/>
            <person name="Chan K.-G."/>
        </authorList>
    </citation>
    <scope>NUCLEOTIDE SEQUENCE [LARGE SCALE GENOMIC DNA]</scope>
    <source>
        <strain evidence="1 2">SU11</strain>
    </source>
</reference>
<dbReference type="Proteomes" id="UP000033651">
    <property type="component" value="Unassembled WGS sequence"/>
</dbReference>
<dbReference type="PANTHER" id="PTHR37298:SF1">
    <property type="entry name" value="UPF0111 PROTEIN YKAA"/>
    <property type="match status" value="1"/>
</dbReference>
<evidence type="ECO:0000313" key="2">
    <source>
        <dbReference type="Proteomes" id="UP000033651"/>
    </source>
</evidence>
<comment type="caution">
    <text evidence="1">The sequence shown here is derived from an EMBL/GenBank/DDBJ whole genome shotgun (WGS) entry which is preliminary data.</text>
</comment>
<organism evidence="1 2">
    <name type="scientific">Luteibacter yeojuensis</name>
    <dbReference type="NCBI Taxonomy" id="345309"/>
    <lineage>
        <taxon>Bacteria</taxon>
        <taxon>Pseudomonadati</taxon>
        <taxon>Pseudomonadota</taxon>
        <taxon>Gammaproteobacteria</taxon>
        <taxon>Lysobacterales</taxon>
        <taxon>Rhodanobacteraceae</taxon>
        <taxon>Luteibacter</taxon>
    </lineage>
</organism>
<dbReference type="PATRIC" id="fig|345309.4.peg.1948"/>
<dbReference type="Gene3D" id="1.20.58.220">
    <property type="entry name" value="Phosphate transport system protein phou homolog 2, domain 2"/>
    <property type="match status" value="1"/>
</dbReference>
<protein>
    <submittedName>
        <fullName evidence="1">Pit accessory protein</fullName>
    </submittedName>
</protein>
<sequence length="209" mass="23348">MFSLQTMFGKGDKFYGLLEESAEAARESAKAMHELVTKTDRAPVMAAFTTARAREKALHGQIGEELVNTFVTALDREDIEALNSALYKIPKTIEKFAERYIIVAEKLQGVDFGQRAVLLERSADVVVDMIAQLRHGLKIGPVKKLRDQLHALEAEADRLLLDPYRTLYAEASDPLRAILAKDLFELIEKAVDKCRDVGNVVYAIVLKNS</sequence>
<name>A0A0F3KK27_9GAMM</name>
<dbReference type="InterPro" id="IPR038078">
    <property type="entry name" value="PhoU-like_sf"/>
</dbReference>
<gene>
    <name evidence="1" type="ORF">VI08_13005</name>
</gene>
<dbReference type="RefSeq" id="WP_045830034.1">
    <property type="nucleotide sequence ID" value="NZ_JZRB01000028.1"/>
</dbReference>
<dbReference type="OrthoDB" id="9797568at2"/>
<dbReference type="InterPro" id="IPR052912">
    <property type="entry name" value="UPF0111_domain"/>
</dbReference>
<proteinExistence type="predicted"/>
<evidence type="ECO:0000313" key="1">
    <source>
        <dbReference type="EMBL" id="KJV31590.1"/>
    </source>
</evidence>
<dbReference type="PANTHER" id="PTHR37298">
    <property type="entry name" value="UPF0111 PROTEIN YKAA"/>
    <property type="match status" value="1"/>
</dbReference>
<dbReference type="EMBL" id="JZRB01000028">
    <property type="protein sequence ID" value="KJV31590.1"/>
    <property type="molecule type" value="Genomic_DNA"/>
</dbReference>
<dbReference type="AlphaFoldDB" id="A0A0F3KK27"/>
<accession>A0A0F3KK27</accession>